<gene>
    <name evidence="1" type="ORF">M9H77_16515</name>
</gene>
<dbReference type="EMBL" id="CM044704">
    <property type="protein sequence ID" value="KAI5666662.1"/>
    <property type="molecule type" value="Genomic_DNA"/>
</dbReference>
<accession>A0ACC0B1Z6</accession>
<sequence>MASSISSNIYKIILKSSDDKTFEIDASVDKSSVSGEDEVELKSFVHELVNDDEPTLFSLLLAVDYLGINGLLSLACNFLWIRYDVTIRIIFTSCSSSSLNLPQKRRQRSEE</sequence>
<name>A0ACC0B1Z6_CATRO</name>
<protein>
    <submittedName>
        <fullName evidence="1">Uncharacterized protein</fullName>
    </submittedName>
</protein>
<evidence type="ECO:0000313" key="2">
    <source>
        <dbReference type="Proteomes" id="UP001060085"/>
    </source>
</evidence>
<proteinExistence type="predicted"/>
<organism evidence="1 2">
    <name type="scientific">Catharanthus roseus</name>
    <name type="common">Madagascar periwinkle</name>
    <name type="synonym">Vinca rosea</name>
    <dbReference type="NCBI Taxonomy" id="4058"/>
    <lineage>
        <taxon>Eukaryota</taxon>
        <taxon>Viridiplantae</taxon>
        <taxon>Streptophyta</taxon>
        <taxon>Embryophyta</taxon>
        <taxon>Tracheophyta</taxon>
        <taxon>Spermatophyta</taxon>
        <taxon>Magnoliopsida</taxon>
        <taxon>eudicotyledons</taxon>
        <taxon>Gunneridae</taxon>
        <taxon>Pentapetalae</taxon>
        <taxon>asterids</taxon>
        <taxon>lamiids</taxon>
        <taxon>Gentianales</taxon>
        <taxon>Apocynaceae</taxon>
        <taxon>Rauvolfioideae</taxon>
        <taxon>Vinceae</taxon>
        <taxon>Catharanthinae</taxon>
        <taxon>Catharanthus</taxon>
    </lineage>
</organism>
<reference evidence="2" key="1">
    <citation type="journal article" date="2023" name="Nat. Plants">
        <title>Single-cell RNA sequencing provides a high-resolution roadmap for understanding the multicellular compartmentation of specialized metabolism.</title>
        <authorList>
            <person name="Sun S."/>
            <person name="Shen X."/>
            <person name="Li Y."/>
            <person name="Li Y."/>
            <person name="Wang S."/>
            <person name="Li R."/>
            <person name="Zhang H."/>
            <person name="Shen G."/>
            <person name="Guo B."/>
            <person name="Wei J."/>
            <person name="Xu J."/>
            <person name="St-Pierre B."/>
            <person name="Chen S."/>
            <person name="Sun C."/>
        </authorList>
    </citation>
    <scope>NUCLEOTIDE SEQUENCE [LARGE SCALE GENOMIC DNA]</scope>
</reference>
<evidence type="ECO:0000313" key="1">
    <source>
        <dbReference type="EMBL" id="KAI5666662.1"/>
    </source>
</evidence>
<keyword evidence="2" id="KW-1185">Reference proteome</keyword>
<comment type="caution">
    <text evidence="1">The sequence shown here is derived from an EMBL/GenBank/DDBJ whole genome shotgun (WGS) entry which is preliminary data.</text>
</comment>
<dbReference type="Proteomes" id="UP001060085">
    <property type="component" value="Linkage Group LG04"/>
</dbReference>